<accession>A0AA38MME3</accession>
<dbReference type="EMBL" id="JALNTZ010000002">
    <property type="protein sequence ID" value="KAJ3660907.1"/>
    <property type="molecule type" value="Genomic_DNA"/>
</dbReference>
<dbReference type="AlphaFoldDB" id="A0AA38MME3"/>
<organism evidence="1 2">
    <name type="scientific">Zophobas morio</name>
    <dbReference type="NCBI Taxonomy" id="2755281"/>
    <lineage>
        <taxon>Eukaryota</taxon>
        <taxon>Metazoa</taxon>
        <taxon>Ecdysozoa</taxon>
        <taxon>Arthropoda</taxon>
        <taxon>Hexapoda</taxon>
        <taxon>Insecta</taxon>
        <taxon>Pterygota</taxon>
        <taxon>Neoptera</taxon>
        <taxon>Endopterygota</taxon>
        <taxon>Coleoptera</taxon>
        <taxon>Polyphaga</taxon>
        <taxon>Cucujiformia</taxon>
        <taxon>Tenebrionidae</taxon>
        <taxon>Zophobas</taxon>
    </lineage>
</organism>
<name>A0AA38MME3_9CUCU</name>
<reference evidence="1" key="1">
    <citation type="journal article" date="2023" name="G3 (Bethesda)">
        <title>Whole genome assemblies of Zophobas morio and Tenebrio molitor.</title>
        <authorList>
            <person name="Kaur S."/>
            <person name="Stinson S.A."/>
            <person name="diCenzo G.C."/>
        </authorList>
    </citation>
    <scope>NUCLEOTIDE SEQUENCE</scope>
    <source>
        <strain evidence="1">QUZm001</strain>
    </source>
</reference>
<gene>
    <name evidence="1" type="ORF">Zmor_005334</name>
</gene>
<keyword evidence="2" id="KW-1185">Reference proteome</keyword>
<evidence type="ECO:0000313" key="1">
    <source>
        <dbReference type="EMBL" id="KAJ3660907.1"/>
    </source>
</evidence>
<sequence length="77" mass="8719">MRYLFVVMMQQTTCTLLISGVSLKKVMKCFSMTKKGGADIAEDTSLGRRTVHTAICPRVTLHMMDELEDGNLHDYIH</sequence>
<comment type="caution">
    <text evidence="1">The sequence shown here is derived from an EMBL/GenBank/DDBJ whole genome shotgun (WGS) entry which is preliminary data.</text>
</comment>
<protein>
    <submittedName>
        <fullName evidence="1">Uncharacterized protein</fullName>
    </submittedName>
</protein>
<proteinExistence type="predicted"/>
<evidence type="ECO:0000313" key="2">
    <source>
        <dbReference type="Proteomes" id="UP001168821"/>
    </source>
</evidence>
<dbReference type="Proteomes" id="UP001168821">
    <property type="component" value="Unassembled WGS sequence"/>
</dbReference>